<dbReference type="RefSeq" id="WP_143270394.1">
    <property type="nucleotide sequence ID" value="NZ_FNPD01000012.1"/>
</dbReference>
<dbReference type="GO" id="GO:0008270">
    <property type="term" value="F:zinc ion binding"/>
    <property type="evidence" value="ECO:0007669"/>
    <property type="project" value="UniProtKB-KW"/>
</dbReference>
<dbReference type="EMBL" id="FNPD01000012">
    <property type="protein sequence ID" value="SDY11523.1"/>
    <property type="molecule type" value="Genomic_DNA"/>
</dbReference>
<keyword evidence="2" id="KW-0863">Zinc-finger</keyword>
<dbReference type="Proteomes" id="UP000199266">
    <property type="component" value="Unassembled WGS sequence"/>
</dbReference>
<keyword evidence="2" id="KW-0479">Metal-binding</keyword>
<dbReference type="Pfam" id="PF14690">
    <property type="entry name" value="Zn_ribbon_ISL3"/>
    <property type="match status" value="1"/>
</dbReference>
<evidence type="ECO:0000313" key="3">
    <source>
        <dbReference type="Proteomes" id="UP000199266"/>
    </source>
</evidence>
<feature type="domain" description="Transposase IS204/IS1001/IS1096/IS1165 zinc-finger" evidence="1">
    <location>
        <begin position="41"/>
        <end position="81"/>
    </location>
</feature>
<evidence type="ECO:0000259" key="1">
    <source>
        <dbReference type="Pfam" id="PF14690"/>
    </source>
</evidence>
<dbReference type="InterPro" id="IPR029261">
    <property type="entry name" value="Transposase_Znf"/>
</dbReference>
<reference evidence="3" key="1">
    <citation type="submission" date="2016-10" db="EMBL/GenBank/DDBJ databases">
        <authorList>
            <person name="Varghese N."/>
            <person name="Submissions S."/>
        </authorList>
    </citation>
    <scope>NUCLEOTIDE SEQUENCE [LARGE SCALE GENOMIC DNA]</scope>
    <source>
        <strain evidence="3">DSM 13490</strain>
    </source>
</reference>
<feature type="non-terminal residue" evidence="2">
    <location>
        <position position="81"/>
    </location>
</feature>
<proteinExistence type="predicted"/>
<keyword evidence="2" id="KW-0862">Zinc</keyword>
<evidence type="ECO:0000313" key="2">
    <source>
        <dbReference type="EMBL" id="SDY11523.1"/>
    </source>
</evidence>
<sequence length="81" mass="9293">MANGHNNNITKMLGLKGFKISDTREEEDAFVIEVQVRPDRTAVCPECNSKDFYRHGKAKPRKVLHTLINGKKVYLEIHGRQ</sequence>
<gene>
    <name evidence="2" type="ORF">SAMN03080603_01821</name>
</gene>
<keyword evidence="3" id="KW-1185">Reference proteome</keyword>
<accession>A0A1H3H7H1</accession>
<organism evidence="2 3">
    <name type="scientific">Acetomicrobium thermoterrenum DSM 13490</name>
    <dbReference type="NCBI Taxonomy" id="1120987"/>
    <lineage>
        <taxon>Bacteria</taxon>
        <taxon>Thermotogati</taxon>
        <taxon>Synergistota</taxon>
        <taxon>Synergistia</taxon>
        <taxon>Synergistales</taxon>
        <taxon>Acetomicrobiaceae</taxon>
        <taxon>Acetomicrobium</taxon>
    </lineage>
</organism>
<name>A0A1H3H7H1_9BACT</name>
<dbReference type="AlphaFoldDB" id="A0A1H3H7H1"/>
<protein>
    <submittedName>
        <fullName evidence="2">Zinc-finger of transposase IS204/IS1001/IS1096/IS1165</fullName>
    </submittedName>
</protein>